<evidence type="ECO:0000313" key="5">
    <source>
        <dbReference type="EMBL" id="ERL63665.1"/>
    </source>
</evidence>
<proteinExistence type="inferred from homology"/>
<dbReference type="FunFam" id="3.20.20.80:FF:000064">
    <property type="entry name" value="Oligo-1,6-glucosidase"/>
    <property type="match status" value="1"/>
</dbReference>
<dbReference type="eggNOG" id="COG0366">
    <property type="taxonomic scope" value="Bacteria"/>
</dbReference>
<keyword evidence="2" id="KW-0378">Hydrolase</keyword>
<dbReference type="EMBL" id="KI271623">
    <property type="protein sequence ID" value="ERL63665.1"/>
    <property type="molecule type" value="Genomic_DNA"/>
</dbReference>
<dbReference type="AlphaFoldDB" id="U4TJX3"/>
<reference evidence="6" key="1">
    <citation type="journal article" date="2013" name="Genome Announc.">
        <title>Whole-Genome Sequencing of Lactobacillus shenzhenensis Strain LY-73T.</title>
        <authorList>
            <person name="Lin Z."/>
            <person name="Liu Z."/>
            <person name="Yang R."/>
            <person name="Zou Y."/>
            <person name="Wan D."/>
            <person name="Chen J."/>
            <person name="Guo M."/>
            <person name="Zhao J."/>
            <person name="Fang C."/>
            <person name="Yang R."/>
            <person name="Liu F."/>
        </authorList>
    </citation>
    <scope>NUCLEOTIDE SEQUENCE [LARGE SCALE GENOMIC DNA]</scope>
    <source>
        <strain evidence="6">LY-73</strain>
    </source>
</reference>
<dbReference type="PANTHER" id="PTHR10357:SF179">
    <property type="entry name" value="NEUTRAL AND BASIC AMINO ACID TRANSPORT PROTEIN RBAT"/>
    <property type="match status" value="1"/>
</dbReference>
<protein>
    <submittedName>
        <fullName evidence="5">Oligo-1,6-glucosidase</fullName>
    </submittedName>
</protein>
<dbReference type="GO" id="GO:0004556">
    <property type="term" value="F:alpha-amylase activity"/>
    <property type="evidence" value="ECO:0007669"/>
    <property type="project" value="TreeGrafter"/>
</dbReference>
<evidence type="ECO:0000256" key="1">
    <source>
        <dbReference type="ARBA" id="ARBA00008061"/>
    </source>
</evidence>
<evidence type="ECO:0000256" key="2">
    <source>
        <dbReference type="ARBA" id="ARBA00022801"/>
    </source>
</evidence>
<dbReference type="InterPro" id="IPR017853">
    <property type="entry name" value="GH"/>
</dbReference>
<organism evidence="5 6">
    <name type="scientific">Schleiferilactobacillus shenzhenensis LY-73</name>
    <dbReference type="NCBI Taxonomy" id="1231336"/>
    <lineage>
        <taxon>Bacteria</taxon>
        <taxon>Bacillati</taxon>
        <taxon>Bacillota</taxon>
        <taxon>Bacilli</taxon>
        <taxon>Lactobacillales</taxon>
        <taxon>Lactobacillaceae</taxon>
        <taxon>Schleiferilactobacillus</taxon>
    </lineage>
</organism>
<dbReference type="HOGENOM" id="CLU_006462_1_0_9"/>
<dbReference type="Gene3D" id="3.20.20.80">
    <property type="entry name" value="Glycosidases"/>
    <property type="match status" value="1"/>
</dbReference>
<dbReference type="Proteomes" id="UP000030647">
    <property type="component" value="Unassembled WGS sequence"/>
</dbReference>
<dbReference type="SUPFAM" id="SSF51445">
    <property type="entry name" value="(Trans)glycosidases"/>
    <property type="match status" value="1"/>
</dbReference>
<feature type="domain" description="Glycosyl hydrolase family 13 catalytic" evidence="4">
    <location>
        <begin position="1"/>
        <end position="291"/>
    </location>
</feature>
<accession>U4TJX3</accession>
<keyword evidence="3" id="KW-0326">Glycosidase</keyword>
<comment type="similarity">
    <text evidence="1">Belongs to the glycosyl hydrolase 13 family.</text>
</comment>
<dbReference type="STRING" id="1231336.L248_2470"/>
<dbReference type="Pfam" id="PF00128">
    <property type="entry name" value="Alpha-amylase"/>
    <property type="match status" value="1"/>
</dbReference>
<sequence>MINWWLDRGLGGFRIDAIMNLKKRIEYGVFPADGPDGLVYIGSWILNQPGIETWLKEIDDKTFRPHNALTVAEADVPPSQLAKYIGPDGYFRMVFDFSYTDIDVPATGEWFKQHHWTVTELREKIFSTEERTQQVGWGARYLENHDQPRSVNKYLPAEAEDRRSGTLLATLFMMLHGTPFIYQGQEIGMSNIPLTSVDQYEDVATHDQYRRAVASGLSPAEALHWMVQRSRDNSRTPMQWDDSANAGFTTAGVTPWFPVNPNYTTVNVAAERADAGSVLHYYRKLIALRRTKGPWREAVVHGTFVPVDTAAVSPDLIVFQRVRARSVLVAINFSAEAHVLPLAESAGAYTPILANVPEAVVSPSPQPPAVSAKDVGPASANAAARLVLPPYAAVVLGKDRVSRETNE</sequence>
<dbReference type="GO" id="GO:0009313">
    <property type="term" value="P:oligosaccharide catabolic process"/>
    <property type="evidence" value="ECO:0007669"/>
    <property type="project" value="TreeGrafter"/>
</dbReference>
<name>U4TJX3_9LACO</name>
<dbReference type="InterPro" id="IPR006047">
    <property type="entry name" value="GH13_cat_dom"/>
</dbReference>
<evidence type="ECO:0000259" key="4">
    <source>
        <dbReference type="Pfam" id="PF00128"/>
    </source>
</evidence>
<keyword evidence="6" id="KW-1185">Reference proteome</keyword>
<evidence type="ECO:0000313" key="6">
    <source>
        <dbReference type="Proteomes" id="UP000030647"/>
    </source>
</evidence>
<evidence type="ECO:0000256" key="3">
    <source>
        <dbReference type="ARBA" id="ARBA00023295"/>
    </source>
</evidence>
<gene>
    <name evidence="5" type="ORF">L248_2470</name>
</gene>
<dbReference type="PANTHER" id="PTHR10357">
    <property type="entry name" value="ALPHA-AMYLASE FAMILY MEMBER"/>
    <property type="match status" value="1"/>
</dbReference>